<feature type="region of interest" description="Disordered" evidence="1">
    <location>
        <begin position="44"/>
        <end position="78"/>
    </location>
</feature>
<keyword evidence="2" id="KW-0472">Membrane</keyword>
<dbReference type="RefSeq" id="WP_144981735.1">
    <property type="nucleotide sequence ID" value="NZ_CP037920.1"/>
</dbReference>
<dbReference type="EMBL" id="CP037920">
    <property type="protein sequence ID" value="QDT95381.1"/>
    <property type="molecule type" value="Genomic_DNA"/>
</dbReference>
<keyword evidence="2" id="KW-0812">Transmembrane</keyword>
<name>A0A517VQT5_9PLAN</name>
<evidence type="ECO:0000313" key="4">
    <source>
        <dbReference type="Proteomes" id="UP000318704"/>
    </source>
</evidence>
<proteinExistence type="predicted"/>
<protein>
    <submittedName>
        <fullName evidence="3">Uncharacterized protein</fullName>
    </submittedName>
</protein>
<gene>
    <name evidence="3" type="ORF">V144x_08230</name>
</gene>
<accession>A0A517VQT5</accession>
<organism evidence="3 4">
    <name type="scientific">Gimesia aquarii</name>
    <dbReference type="NCBI Taxonomy" id="2527964"/>
    <lineage>
        <taxon>Bacteria</taxon>
        <taxon>Pseudomonadati</taxon>
        <taxon>Planctomycetota</taxon>
        <taxon>Planctomycetia</taxon>
        <taxon>Planctomycetales</taxon>
        <taxon>Planctomycetaceae</taxon>
        <taxon>Gimesia</taxon>
    </lineage>
</organism>
<feature type="transmembrane region" description="Helical" evidence="2">
    <location>
        <begin position="21"/>
        <end position="39"/>
    </location>
</feature>
<keyword evidence="2" id="KW-1133">Transmembrane helix</keyword>
<dbReference type="Proteomes" id="UP000318704">
    <property type="component" value="Chromosome"/>
</dbReference>
<reference evidence="3 4" key="1">
    <citation type="submission" date="2019-03" db="EMBL/GenBank/DDBJ databases">
        <title>Deep-cultivation of Planctomycetes and their phenomic and genomic characterization uncovers novel biology.</title>
        <authorList>
            <person name="Wiegand S."/>
            <person name="Jogler M."/>
            <person name="Boedeker C."/>
            <person name="Pinto D."/>
            <person name="Vollmers J."/>
            <person name="Rivas-Marin E."/>
            <person name="Kohn T."/>
            <person name="Peeters S.H."/>
            <person name="Heuer A."/>
            <person name="Rast P."/>
            <person name="Oberbeckmann S."/>
            <person name="Bunk B."/>
            <person name="Jeske O."/>
            <person name="Meyerdierks A."/>
            <person name="Storesund J.E."/>
            <person name="Kallscheuer N."/>
            <person name="Luecker S."/>
            <person name="Lage O.M."/>
            <person name="Pohl T."/>
            <person name="Merkel B.J."/>
            <person name="Hornburger P."/>
            <person name="Mueller R.-W."/>
            <person name="Bruemmer F."/>
            <person name="Labrenz M."/>
            <person name="Spormann A.M."/>
            <person name="Op den Camp H."/>
            <person name="Overmann J."/>
            <person name="Amann R."/>
            <person name="Jetten M.S.M."/>
            <person name="Mascher T."/>
            <person name="Medema M.H."/>
            <person name="Devos D.P."/>
            <person name="Kaster A.-K."/>
            <person name="Ovreas L."/>
            <person name="Rohde M."/>
            <person name="Galperin M.Y."/>
            <person name="Jogler C."/>
        </authorList>
    </citation>
    <scope>NUCLEOTIDE SEQUENCE [LARGE SCALE GENOMIC DNA]</scope>
    <source>
        <strain evidence="3 4">V144</strain>
    </source>
</reference>
<sequence>MYQGWIVGINKLTSQTRSVQIRLPVFYIFGFIAIMLAPLSKSWSQPWENDPRPTQIIPEKKETSNRTSPGFKGSSAPTLPPKVKYIKYSRVEVPSKDYVPMKSIDDLPPEKRKQFDQAYDNWQSTLKLERELQHRILEENQLLGTAVNKLNGELLTRESQLKQEISKLPSGWNTILQPKNSPERQRWVMAFHRANLGKVYQELAENELFRPLLAWWAKLVFTDKNLQSFVFKEDLKGSILENQKNDSTLTNEEYLNTLLTMYERHSNRHAEELHSAQKDLQVPAELPKLLTDLSRINAQHLICSTYKRLSIQPPELGFAKQNTEQATQKLTQIWPHWHLYHKERSQRLLEELDKKNKQLAREK</sequence>
<dbReference type="AlphaFoldDB" id="A0A517VQT5"/>
<evidence type="ECO:0000256" key="1">
    <source>
        <dbReference type="SAM" id="MobiDB-lite"/>
    </source>
</evidence>
<dbReference type="KEGG" id="gaw:V144x_08230"/>
<evidence type="ECO:0000256" key="2">
    <source>
        <dbReference type="SAM" id="Phobius"/>
    </source>
</evidence>
<evidence type="ECO:0000313" key="3">
    <source>
        <dbReference type="EMBL" id="QDT95381.1"/>
    </source>
</evidence>